<proteinExistence type="predicted"/>
<dbReference type="PROSITE" id="PS00194">
    <property type="entry name" value="THIOREDOXIN_1"/>
    <property type="match status" value="1"/>
</dbReference>
<evidence type="ECO:0000313" key="4">
    <source>
        <dbReference type="Proteomes" id="UP000679690"/>
    </source>
</evidence>
<keyword evidence="1" id="KW-0812">Transmembrane</keyword>
<dbReference type="Gene3D" id="3.40.30.10">
    <property type="entry name" value="Glutaredoxin"/>
    <property type="match status" value="1"/>
</dbReference>
<dbReference type="InterPro" id="IPR017937">
    <property type="entry name" value="Thioredoxin_CS"/>
</dbReference>
<comment type="caution">
    <text evidence="3">The sequence shown here is derived from an EMBL/GenBank/DDBJ whole genome shotgun (WGS) entry which is preliminary data.</text>
</comment>
<feature type="domain" description="Thioredoxin" evidence="2">
    <location>
        <begin position="50"/>
        <end position="177"/>
    </location>
</feature>
<dbReference type="EMBL" id="JAGFNS010000003">
    <property type="protein sequence ID" value="MBO3736968.1"/>
    <property type="molecule type" value="Genomic_DNA"/>
</dbReference>
<dbReference type="InterPro" id="IPR000866">
    <property type="entry name" value="AhpC/TSA"/>
</dbReference>
<dbReference type="RefSeq" id="WP_208466199.1">
    <property type="nucleotide sequence ID" value="NZ_JAGFNS010000003.1"/>
</dbReference>
<keyword evidence="1" id="KW-1133">Transmembrane helix</keyword>
<keyword evidence="4" id="KW-1185">Reference proteome</keyword>
<sequence length="177" mass="17891">MAAQLSVTVVLGVVAVLNLLLTVGVIRRLKDHEQRFTELSSDGGAPDAQPSVGTVVPDFTVATTTGGKVTGADLRDGGLIGFFSVGCPPCAEQLPDFVGVLRAMDDTPALIVIEAGSAEDAAAFLEVTGDLPVVLDGGDGLGKAFGVNRFPSMAHLSGGAVAANAHTVARLLTQVPG</sequence>
<dbReference type="Proteomes" id="UP000679690">
    <property type="component" value="Unassembled WGS sequence"/>
</dbReference>
<name>A0ABS3UGS5_9ACTN</name>
<dbReference type="CDD" id="cd02966">
    <property type="entry name" value="TlpA_like_family"/>
    <property type="match status" value="1"/>
</dbReference>
<accession>A0ABS3UGS5</accession>
<dbReference type="PROSITE" id="PS51352">
    <property type="entry name" value="THIOREDOXIN_2"/>
    <property type="match status" value="1"/>
</dbReference>
<gene>
    <name evidence="3" type="ORF">J5X75_05500</name>
</gene>
<reference evidence="3 4" key="1">
    <citation type="submission" date="2021-03" db="EMBL/GenBank/DDBJ databases">
        <title>Actinoplanes flavus sp. nov., a novel actinomycete isolated from Coconut Palm rhizosphere soil.</title>
        <authorList>
            <person name="Luo X."/>
        </authorList>
    </citation>
    <scope>NUCLEOTIDE SEQUENCE [LARGE SCALE GENOMIC DNA]</scope>
    <source>
        <strain evidence="3 4">NEAU-H7</strain>
    </source>
</reference>
<evidence type="ECO:0000256" key="1">
    <source>
        <dbReference type="SAM" id="Phobius"/>
    </source>
</evidence>
<evidence type="ECO:0000259" key="2">
    <source>
        <dbReference type="PROSITE" id="PS51352"/>
    </source>
</evidence>
<dbReference type="InterPro" id="IPR036249">
    <property type="entry name" value="Thioredoxin-like_sf"/>
</dbReference>
<evidence type="ECO:0000313" key="3">
    <source>
        <dbReference type="EMBL" id="MBO3736968.1"/>
    </source>
</evidence>
<dbReference type="SUPFAM" id="SSF52833">
    <property type="entry name" value="Thioredoxin-like"/>
    <property type="match status" value="1"/>
</dbReference>
<dbReference type="InterPro" id="IPR013766">
    <property type="entry name" value="Thioredoxin_domain"/>
</dbReference>
<protein>
    <submittedName>
        <fullName evidence="3">TlpA family protein disulfide reductase</fullName>
    </submittedName>
</protein>
<keyword evidence="1" id="KW-0472">Membrane</keyword>
<organism evidence="3 4">
    <name type="scientific">Actinoplanes flavus</name>
    <dbReference type="NCBI Taxonomy" id="2820290"/>
    <lineage>
        <taxon>Bacteria</taxon>
        <taxon>Bacillati</taxon>
        <taxon>Actinomycetota</taxon>
        <taxon>Actinomycetes</taxon>
        <taxon>Micromonosporales</taxon>
        <taxon>Micromonosporaceae</taxon>
        <taxon>Actinoplanes</taxon>
    </lineage>
</organism>
<dbReference type="Pfam" id="PF00578">
    <property type="entry name" value="AhpC-TSA"/>
    <property type="match status" value="1"/>
</dbReference>
<feature type="transmembrane region" description="Helical" evidence="1">
    <location>
        <begin position="6"/>
        <end position="26"/>
    </location>
</feature>